<dbReference type="Gene3D" id="2.40.50.100">
    <property type="match status" value="1"/>
</dbReference>
<feature type="domain" description="YknX-like beta-barrel" evidence="3">
    <location>
        <begin position="234"/>
        <end position="318"/>
    </location>
</feature>
<gene>
    <name evidence="4" type="ORF">MOV92_21845</name>
</gene>
<evidence type="ECO:0000313" key="5">
    <source>
        <dbReference type="Proteomes" id="UP000829194"/>
    </source>
</evidence>
<dbReference type="Pfam" id="PF25984">
    <property type="entry name" value="BSH_YknX"/>
    <property type="match status" value="1"/>
</dbReference>
<dbReference type="Pfam" id="PF25990">
    <property type="entry name" value="Beta-barrel_YknX"/>
    <property type="match status" value="1"/>
</dbReference>
<comment type="similarity">
    <text evidence="1">Belongs to the membrane fusion protein (MFP) (TC 8.A.1) family.</text>
</comment>
<dbReference type="Gene3D" id="2.40.420.20">
    <property type="match status" value="1"/>
</dbReference>
<organism evidence="4 5">
    <name type="scientific">Lysobacter gummosus</name>
    <dbReference type="NCBI Taxonomy" id="262324"/>
    <lineage>
        <taxon>Bacteria</taxon>
        <taxon>Pseudomonadati</taxon>
        <taxon>Pseudomonadota</taxon>
        <taxon>Gammaproteobacteria</taxon>
        <taxon>Lysobacterales</taxon>
        <taxon>Lysobacteraceae</taxon>
        <taxon>Lysobacter</taxon>
    </lineage>
</organism>
<dbReference type="InterPro" id="IPR058639">
    <property type="entry name" value="BSH_YknX-like"/>
</dbReference>
<evidence type="ECO:0000313" key="4">
    <source>
        <dbReference type="EMBL" id="UNP29080.1"/>
    </source>
</evidence>
<keyword evidence="5" id="KW-1185">Reference proteome</keyword>
<accession>A0ABY3XAS6</accession>
<dbReference type="Gene3D" id="2.40.30.170">
    <property type="match status" value="1"/>
</dbReference>
<dbReference type="NCBIfam" id="TIGR01730">
    <property type="entry name" value="RND_mfp"/>
    <property type="match status" value="1"/>
</dbReference>
<dbReference type="InterPro" id="IPR006143">
    <property type="entry name" value="RND_pump_MFP"/>
</dbReference>
<dbReference type="PRINTS" id="PR01490">
    <property type="entry name" value="RTXTOXIND"/>
</dbReference>
<evidence type="ECO:0000256" key="1">
    <source>
        <dbReference type="ARBA" id="ARBA00009477"/>
    </source>
</evidence>
<feature type="domain" description="YknX-like barrel-sandwich hybrid" evidence="2">
    <location>
        <begin position="76"/>
        <end position="209"/>
    </location>
</feature>
<evidence type="ECO:0000259" key="3">
    <source>
        <dbReference type="Pfam" id="PF25990"/>
    </source>
</evidence>
<dbReference type="RefSeq" id="WP_057944593.1">
    <property type="nucleotide sequence ID" value="NZ_CP011131.1"/>
</dbReference>
<proteinExistence type="inferred from homology"/>
<sequence>MNSPSTPERRPRRLAIAAGALALCVLALGLLVTRNTVASVAPVAVVNPKLDALPTVIFADGTLSYRNELAMTAEVLGAVEEIYVRQGDEVKRGQPLMKLRSQQYEAQLAQREAGRDGEVASLEVNRASRELAAAKLRRFTELRKQQLVSEADLDEARAAYRQADAEYRQGGTRIQNQRALVDEVRDSLHKSLLRSPIDGTVLSIDVSAGETAVPSALSFSGSTVARIADTSVLVATAKLGEYDVWKIRPGAIANVVVPAFDETPLQGTVRSVSMAPTRAAAGSGNGAAATGAASYEVLIDIRNIGRASLRTGMTCRVEFPSRKSAPVLTVPIAALREEGEATTTAAAGKGNTGTVLVVRDGIASLREVQLGDANDSRQEIRRGLSAEDLIVVPASGQPSLRPGTRVRVISYERG</sequence>
<dbReference type="Proteomes" id="UP000829194">
    <property type="component" value="Chromosome"/>
</dbReference>
<evidence type="ECO:0000259" key="2">
    <source>
        <dbReference type="Pfam" id="PF25984"/>
    </source>
</evidence>
<name>A0ABY3XAS6_9GAMM</name>
<dbReference type="PANTHER" id="PTHR30469:SF33">
    <property type="entry name" value="SLR1207 PROTEIN"/>
    <property type="match status" value="1"/>
</dbReference>
<dbReference type="Gene3D" id="1.10.287.470">
    <property type="entry name" value="Helix hairpin bin"/>
    <property type="match status" value="1"/>
</dbReference>
<dbReference type="EMBL" id="CP093547">
    <property type="protein sequence ID" value="UNP29080.1"/>
    <property type="molecule type" value="Genomic_DNA"/>
</dbReference>
<dbReference type="PANTHER" id="PTHR30469">
    <property type="entry name" value="MULTIDRUG RESISTANCE PROTEIN MDTA"/>
    <property type="match status" value="1"/>
</dbReference>
<protein>
    <submittedName>
        <fullName evidence="4">Efflux RND transporter periplasmic adaptor subunit</fullName>
    </submittedName>
</protein>
<reference evidence="4 5" key="1">
    <citation type="submission" date="2022-03" db="EMBL/GenBank/DDBJ databases">
        <title>Complete genome sequence of Lysobacter capsici VKM B-2533 and Lysobacter gummosus 10.1.1, promising sources of lytic agents.</title>
        <authorList>
            <person name="Tarlachkov S.V."/>
            <person name="Kudryakova I.V."/>
            <person name="Afoshin A.S."/>
            <person name="Leontyevskaya E.A."/>
            <person name="Leontyevskaya N.V."/>
        </authorList>
    </citation>
    <scope>NUCLEOTIDE SEQUENCE [LARGE SCALE GENOMIC DNA]</scope>
    <source>
        <strain evidence="4 5">10.1.1</strain>
    </source>
</reference>
<dbReference type="SUPFAM" id="SSF111369">
    <property type="entry name" value="HlyD-like secretion proteins"/>
    <property type="match status" value="1"/>
</dbReference>
<dbReference type="InterPro" id="IPR058636">
    <property type="entry name" value="Beta-barrel_YknX"/>
</dbReference>